<feature type="region of interest" description="Disordered" evidence="1">
    <location>
        <begin position="692"/>
        <end position="747"/>
    </location>
</feature>
<sequence>MPLSLRVLLSPLLLLIIAGSTGAFSSRQGECLFPAKWEGAWFQSGVRQSILISKNELSTKGRCLHNEGDKYLLVDQKSCYRCVVIHEKHSNVLQYKETFCHSRNSLASLCSYITGDALLYSMFREEALPVACPFRGPMTFSYNRGHGTCSNPPSNVDTCTDDSRLLFKYQACPDVPASESAVEELECLATWKEGSSRYLVGRLHHGHASSNEDRYRCFVYEKAGQTVQGNLNRAAMGMGTMDHEVALPGGPVPEGSAEVYRVAQSGDATCNGLFSPMEGSRTMTLRKVSSPGECRFPNWLTGHSSGGLTWHTLDLGRSYTFHPRNASLHVTRPNTTSSSFESGSMDLQYVPGPEDQDVKILCNSIKQSNGAQTMMTMTLVAHFTVGWSIDKDLIGFLIFRNPSDNLGSIRSDEIELPLVANFADYVSGVINAVCLVLITRKELQARSYVNNINFLNLVSSSPEPRTCPYLGKFTVTDVNRNQRNTRESRRSQHQQESLLIRHDGEKVRHAQERNEDRRSRKLDYEVEKRRANNEYLVHERMGRRARSNRGNRSRKDYSLEEMSSSRKTSELEETFRDLRERALRSKVRRSGDLEQRVAESSHSKTRRSRAVEYLEKDTRYAMDRGRVDKNEGETIEDEVNSKDKTNRSRRYPKIEDFHLYDVDTIRRFWAADSDDSWTSSTLQVQDDYFGDYLDADSPPRKRSASGNPVDKGMTYKDLLRMKRELEERERDEDISERREKRNEDDSRCSSEVTTLTVGCSTADRMEFQSDCVDDDAITAYSCHGRWFDAEGTQFVIATPLARRTTWSNSENNRAQPYRNSRRLCFMYKESGGVVSLTASTIACQRGIPPPTPMLAFNATSTGQCMEANGGQISRSTYLTIVLLTAVTVIFR</sequence>
<keyword evidence="6" id="KW-1185">Reference proteome</keyword>
<dbReference type="AlphaFoldDB" id="A0A158NNC5"/>
<feature type="chain" id="PRO_5007629367" description="Ig-like domain-containing protein" evidence="2">
    <location>
        <begin position="24"/>
        <end position="891"/>
    </location>
</feature>
<reference evidence="5" key="2">
    <citation type="submission" date="2016-04" db="UniProtKB">
        <authorList>
            <consortium name="EnsemblMetazoa"/>
        </authorList>
    </citation>
    <scope>IDENTIFICATION</scope>
</reference>
<dbReference type="PANTHER" id="PTHR22255:SF9">
    <property type="entry name" value="LP06548P"/>
    <property type="match status" value="1"/>
</dbReference>
<dbReference type="Proteomes" id="UP000005205">
    <property type="component" value="Unassembled WGS sequence"/>
</dbReference>
<protein>
    <recommendedName>
        <fullName evidence="7">Ig-like domain-containing protein</fullName>
    </recommendedName>
</protein>
<dbReference type="STRING" id="12957.A0A158NNC5"/>
<dbReference type="EMBL" id="ADTU01021069">
    <property type="status" value="NOT_ANNOTATED_CDS"/>
    <property type="molecule type" value="Genomic_DNA"/>
</dbReference>
<dbReference type="EnsemblMetazoa" id="XM_012203643.1">
    <property type="protein sequence ID" value="XP_012059033.1"/>
    <property type="gene ID" value="LOC105622217"/>
</dbReference>
<feature type="region of interest" description="Disordered" evidence="1">
    <location>
        <begin position="502"/>
        <end position="573"/>
    </location>
</feature>
<dbReference type="PANTHER" id="PTHR22255">
    <property type="entry name" value="LP06548P"/>
    <property type="match status" value="1"/>
</dbReference>
<dbReference type="InterPro" id="IPR055472">
    <property type="entry name" value="DUF7044"/>
</dbReference>
<evidence type="ECO:0000256" key="1">
    <source>
        <dbReference type="SAM" id="MobiDB-lite"/>
    </source>
</evidence>
<dbReference type="GO" id="GO:0061909">
    <property type="term" value="P:autophagosome-lysosome fusion"/>
    <property type="evidence" value="ECO:0007669"/>
    <property type="project" value="TreeGrafter"/>
</dbReference>
<feature type="domain" description="DUF7042" evidence="3">
    <location>
        <begin position="129"/>
        <end position="286"/>
    </location>
</feature>
<dbReference type="EMBL" id="ADTU01021065">
    <property type="status" value="NOT_ANNOTATED_CDS"/>
    <property type="molecule type" value="Genomic_DNA"/>
</dbReference>
<dbReference type="EMBL" id="ADTU01021064">
    <property type="status" value="NOT_ANNOTATED_CDS"/>
    <property type="molecule type" value="Genomic_DNA"/>
</dbReference>
<evidence type="ECO:0000259" key="3">
    <source>
        <dbReference type="Pfam" id="PF23069"/>
    </source>
</evidence>
<feature type="compositionally biased region" description="Basic and acidic residues" evidence="1">
    <location>
        <begin position="502"/>
        <end position="542"/>
    </location>
</feature>
<evidence type="ECO:0000313" key="6">
    <source>
        <dbReference type="Proteomes" id="UP000005205"/>
    </source>
</evidence>
<feature type="compositionally biased region" description="Basic and acidic residues" evidence="1">
    <location>
        <begin position="553"/>
        <end position="573"/>
    </location>
</feature>
<dbReference type="EMBL" id="ADTU01021062">
    <property type="status" value="NOT_ANNOTATED_CDS"/>
    <property type="molecule type" value="Genomic_DNA"/>
</dbReference>
<evidence type="ECO:0000313" key="5">
    <source>
        <dbReference type="EnsemblMetazoa" id="XP_012059033.1"/>
    </source>
</evidence>
<feature type="region of interest" description="Disordered" evidence="1">
    <location>
        <begin position="586"/>
        <end position="610"/>
    </location>
</feature>
<feature type="domain" description="DUF7044" evidence="4">
    <location>
        <begin position="30"/>
        <end position="111"/>
    </location>
</feature>
<organism evidence="5 6">
    <name type="scientific">Atta cephalotes</name>
    <name type="common">Leafcutter ant</name>
    <dbReference type="NCBI Taxonomy" id="12957"/>
    <lineage>
        <taxon>Eukaryota</taxon>
        <taxon>Metazoa</taxon>
        <taxon>Ecdysozoa</taxon>
        <taxon>Arthropoda</taxon>
        <taxon>Hexapoda</taxon>
        <taxon>Insecta</taxon>
        <taxon>Pterygota</taxon>
        <taxon>Neoptera</taxon>
        <taxon>Endopterygota</taxon>
        <taxon>Hymenoptera</taxon>
        <taxon>Apocrita</taxon>
        <taxon>Aculeata</taxon>
        <taxon>Formicoidea</taxon>
        <taxon>Formicidae</taxon>
        <taxon>Myrmicinae</taxon>
        <taxon>Atta</taxon>
    </lineage>
</organism>
<reference evidence="6" key="1">
    <citation type="journal article" date="2011" name="PLoS Genet.">
        <title>The genome sequence of the leaf-cutter ant Atta cephalotes reveals insights into its obligate symbiotic lifestyle.</title>
        <authorList>
            <person name="Suen G."/>
            <person name="Teiling C."/>
            <person name="Li L."/>
            <person name="Holt C."/>
            <person name="Abouheif E."/>
            <person name="Bornberg-Bauer E."/>
            <person name="Bouffard P."/>
            <person name="Caldera E.J."/>
            <person name="Cash E."/>
            <person name="Cavanaugh A."/>
            <person name="Denas O."/>
            <person name="Elhaik E."/>
            <person name="Fave M.J."/>
            <person name="Gadau J."/>
            <person name="Gibson J.D."/>
            <person name="Graur D."/>
            <person name="Grubbs K.J."/>
            <person name="Hagen D.E."/>
            <person name="Harkins T.T."/>
            <person name="Helmkampf M."/>
            <person name="Hu H."/>
            <person name="Johnson B.R."/>
            <person name="Kim J."/>
            <person name="Marsh S.E."/>
            <person name="Moeller J.A."/>
            <person name="Munoz-Torres M.C."/>
            <person name="Murphy M.C."/>
            <person name="Naughton M.C."/>
            <person name="Nigam S."/>
            <person name="Overson R."/>
            <person name="Rajakumar R."/>
            <person name="Reese J.T."/>
            <person name="Scott J.J."/>
            <person name="Smith C.R."/>
            <person name="Tao S."/>
            <person name="Tsutsui N.D."/>
            <person name="Viljakainen L."/>
            <person name="Wissler L."/>
            <person name="Yandell M.D."/>
            <person name="Zimmer F."/>
            <person name="Taylor J."/>
            <person name="Slater S.C."/>
            <person name="Clifton S.W."/>
            <person name="Warren W.C."/>
            <person name="Elsik C.G."/>
            <person name="Smith C.D."/>
            <person name="Weinstock G.M."/>
            <person name="Gerardo N.M."/>
            <person name="Currie C.R."/>
        </authorList>
    </citation>
    <scope>NUCLEOTIDE SEQUENCE [LARGE SCALE GENOMIC DNA]</scope>
</reference>
<name>A0A158NNC5_ATTCE</name>
<accession>A0A158NNC5</accession>
<feature type="signal peptide" evidence="2">
    <location>
        <begin position="1"/>
        <end position="23"/>
    </location>
</feature>
<dbReference type="Pfam" id="PF23071">
    <property type="entry name" value="DUF7044"/>
    <property type="match status" value="1"/>
</dbReference>
<keyword evidence="2" id="KW-0732">Signal</keyword>
<dbReference type="eggNOG" id="ENOG502SY14">
    <property type="taxonomic scope" value="Eukaryota"/>
</dbReference>
<dbReference type="EMBL" id="ADTU01021068">
    <property type="status" value="NOT_ANNOTATED_CDS"/>
    <property type="molecule type" value="Genomic_DNA"/>
</dbReference>
<dbReference type="OrthoDB" id="9979716at2759"/>
<evidence type="ECO:0008006" key="7">
    <source>
        <dbReference type="Google" id="ProtNLM"/>
    </source>
</evidence>
<feature type="compositionally biased region" description="Basic residues" evidence="1">
    <location>
        <begin position="543"/>
        <end position="552"/>
    </location>
</feature>
<dbReference type="Pfam" id="PF23069">
    <property type="entry name" value="DUF7042"/>
    <property type="match status" value="1"/>
</dbReference>
<dbReference type="EMBL" id="ADTU01021063">
    <property type="status" value="NOT_ANNOTATED_CDS"/>
    <property type="molecule type" value="Genomic_DNA"/>
</dbReference>
<dbReference type="InterPro" id="IPR055470">
    <property type="entry name" value="DUF7042"/>
</dbReference>
<dbReference type="KEGG" id="acep:105622217"/>
<dbReference type="EMBL" id="ADTU01021061">
    <property type="status" value="NOT_ANNOTATED_CDS"/>
    <property type="molecule type" value="Genomic_DNA"/>
</dbReference>
<feature type="compositionally biased region" description="Basic and acidic residues" evidence="1">
    <location>
        <begin position="735"/>
        <end position="747"/>
    </location>
</feature>
<dbReference type="EMBL" id="ADTU01021067">
    <property type="status" value="NOT_ANNOTATED_CDS"/>
    <property type="molecule type" value="Genomic_DNA"/>
</dbReference>
<evidence type="ECO:0000256" key="2">
    <source>
        <dbReference type="SAM" id="SignalP"/>
    </source>
</evidence>
<dbReference type="InParanoid" id="A0A158NNC5"/>
<dbReference type="EMBL" id="ADTU01021070">
    <property type="status" value="NOT_ANNOTATED_CDS"/>
    <property type="molecule type" value="Genomic_DNA"/>
</dbReference>
<feature type="compositionally biased region" description="Basic and acidic residues" evidence="1">
    <location>
        <begin position="586"/>
        <end position="602"/>
    </location>
</feature>
<proteinExistence type="predicted"/>
<feature type="compositionally biased region" description="Basic and acidic residues" evidence="1">
    <location>
        <begin position="713"/>
        <end position="728"/>
    </location>
</feature>
<gene>
    <name evidence="5" type="primary">105622217</name>
</gene>
<evidence type="ECO:0000259" key="4">
    <source>
        <dbReference type="Pfam" id="PF23071"/>
    </source>
</evidence>
<dbReference type="EMBL" id="ADTU01021066">
    <property type="status" value="NOT_ANNOTATED_CDS"/>
    <property type="molecule type" value="Genomic_DNA"/>
</dbReference>